<dbReference type="Proteomes" id="UP000887572">
    <property type="component" value="Unplaced"/>
</dbReference>
<evidence type="ECO:0000256" key="1">
    <source>
        <dbReference type="ARBA" id="ARBA00008664"/>
    </source>
</evidence>
<dbReference type="CDD" id="cd09106">
    <property type="entry name" value="PLDc_vPLD3_4_5_like_1"/>
    <property type="match status" value="1"/>
</dbReference>
<evidence type="ECO:0000313" key="5">
    <source>
        <dbReference type="WBParaSite" id="Gr19_v10_g17419.t1"/>
    </source>
</evidence>
<reference evidence="5" key="1">
    <citation type="submission" date="2022-11" db="UniProtKB">
        <authorList>
            <consortium name="WormBaseParasite"/>
        </authorList>
    </citation>
    <scope>IDENTIFICATION</scope>
</reference>
<dbReference type="InterPro" id="IPR001736">
    <property type="entry name" value="PLipase_D/transphosphatidylase"/>
</dbReference>
<dbReference type="PANTHER" id="PTHR10185:SF17">
    <property type="entry name" value="GM01519P-RELATED"/>
    <property type="match status" value="1"/>
</dbReference>
<keyword evidence="4" id="KW-1185">Reference proteome</keyword>
<dbReference type="SMART" id="SM00155">
    <property type="entry name" value="PLDc"/>
    <property type="match status" value="2"/>
</dbReference>
<dbReference type="InterPro" id="IPR050874">
    <property type="entry name" value="Diverse_PLD-related"/>
</dbReference>
<dbReference type="PROSITE" id="PS50035">
    <property type="entry name" value="PLD"/>
    <property type="match status" value="2"/>
</dbReference>
<dbReference type="InterPro" id="IPR032803">
    <property type="entry name" value="PLDc_3"/>
</dbReference>
<dbReference type="WBParaSite" id="Gr19_v10_g17419.t1">
    <property type="protein sequence ID" value="Gr19_v10_g17419.t1"/>
    <property type="gene ID" value="Gr19_v10_g17419"/>
</dbReference>
<proteinExistence type="inferred from homology"/>
<protein>
    <submittedName>
        <fullName evidence="5">PLD phosphodiesterase domain-containing protein</fullName>
    </submittedName>
</protein>
<dbReference type="Pfam" id="PF00614">
    <property type="entry name" value="PLDc"/>
    <property type="match status" value="1"/>
</dbReference>
<dbReference type="CDD" id="cd09107">
    <property type="entry name" value="PLDc_vPLD3_4_5_like_2"/>
    <property type="match status" value="1"/>
</dbReference>
<dbReference type="Gene3D" id="3.30.870.10">
    <property type="entry name" value="Endonuclease Chain A"/>
    <property type="match status" value="2"/>
</dbReference>
<accession>A0A914HJC9</accession>
<sequence>MAFPAAAPRHLSTFQAWTELLQIARKSVDITALYWNMRDKTNYKTSWQGKEVFGEIVKTAQRGVTIRVAQNAGSAFGSLDDLKFLEKEGVVSVSTLNFTEIFGAGVLHTKLWVIDNRHFYLGSANMDWQSLTEVKEMGLMLLNCSCLAWELSKIFAIYWRIGQNHNRLPAVWPVYLQSKFNAQHPMEIHFGPEPSHTYISHSPEKLNPKGREHDLSAICSCMGKANEFVRIAVMDYIPATIYMPNGSNIYWPSIDDAIRTAAYRGVKVELLVSLWPHLNERAIFFFRSLLEINAALPPTKSGKSGGISIKYFRVPVSPEQAVLRFARVNHNKFMVTDSCAWIGTSNWSGDYFINTAGVGIVIHKEVTANSVVDQLNAVFERDWTSQYAFNLVVSISVCLFRELSERMKCVFWCDTFRPLSNALARRFSAYSDAANDGASPNGPPRQLDLLGKALAPFVPRSAKELAETLADNVLYHAVGDVLVVNKPYGVGSLGYTQKDFGIFRTTQYKFKDRMDIFDGTKKDDSVTLDDAIPYLKQIFSEPNLHFCFGLKRWASGPVILPCSENAFKKIQYSLFNGESISHSNEQRAGQHMHRAMVITISRPPKDEGLIFGYASFQDTRHANEYIFMPSVKAKKRARYGKYAVQGELFYRVLDSRHGLSLIDIHFSKFSRHFPRLILSHLGSPIFGDWIYERRLLDVDGLPVTAEPKDMWRGGRKFEPSAFLAKIGLDSLEQLRPRPPLFLTVYQNTLPFFGDTKSQRRKTNLVSRAPPFDHFMAMVDLLHFRPSVEKLLKSLETEELDKAEMPSTDDGNIAKSGGDTKF</sequence>
<organism evidence="4 5">
    <name type="scientific">Globodera rostochiensis</name>
    <name type="common">Golden nematode worm</name>
    <name type="synonym">Heterodera rostochiensis</name>
    <dbReference type="NCBI Taxonomy" id="31243"/>
    <lineage>
        <taxon>Eukaryota</taxon>
        <taxon>Metazoa</taxon>
        <taxon>Ecdysozoa</taxon>
        <taxon>Nematoda</taxon>
        <taxon>Chromadorea</taxon>
        <taxon>Rhabditida</taxon>
        <taxon>Tylenchina</taxon>
        <taxon>Tylenchomorpha</taxon>
        <taxon>Tylenchoidea</taxon>
        <taxon>Heteroderidae</taxon>
        <taxon>Heteroderinae</taxon>
        <taxon>Globodera</taxon>
    </lineage>
</organism>
<dbReference type="AlphaFoldDB" id="A0A914HJC9"/>
<evidence type="ECO:0000256" key="2">
    <source>
        <dbReference type="SAM" id="MobiDB-lite"/>
    </source>
</evidence>
<evidence type="ECO:0000259" key="3">
    <source>
        <dbReference type="PROSITE" id="PS50035"/>
    </source>
</evidence>
<feature type="region of interest" description="Disordered" evidence="2">
    <location>
        <begin position="798"/>
        <end position="821"/>
    </location>
</feature>
<dbReference type="SUPFAM" id="SSF56024">
    <property type="entry name" value="Phospholipase D/nuclease"/>
    <property type="match status" value="2"/>
</dbReference>
<dbReference type="PANTHER" id="PTHR10185">
    <property type="entry name" value="PHOSPHOLIPASE D - RELATED"/>
    <property type="match status" value="1"/>
</dbReference>
<feature type="domain" description="PLD phosphodiesterase" evidence="3">
    <location>
        <begin position="103"/>
        <end position="130"/>
    </location>
</feature>
<evidence type="ECO:0000313" key="4">
    <source>
        <dbReference type="Proteomes" id="UP000887572"/>
    </source>
</evidence>
<feature type="domain" description="PLD phosphodiesterase" evidence="3">
    <location>
        <begin position="325"/>
        <end position="351"/>
    </location>
</feature>
<dbReference type="Gene3D" id="3.30.2350.10">
    <property type="entry name" value="Pseudouridine synthase"/>
    <property type="match status" value="1"/>
</dbReference>
<dbReference type="Pfam" id="PF13918">
    <property type="entry name" value="PLDc_3"/>
    <property type="match status" value="1"/>
</dbReference>
<name>A0A914HJC9_GLORO</name>
<dbReference type="GO" id="GO:0003824">
    <property type="term" value="F:catalytic activity"/>
    <property type="evidence" value="ECO:0007669"/>
    <property type="project" value="InterPro"/>
</dbReference>
<comment type="similarity">
    <text evidence="1">Belongs to the phospholipase D family.</text>
</comment>